<evidence type="ECO:0000313" key="4">
    <source>
        <dbReference type="Proteomes" id="UP000199645"/>
    </source>
</evidence>
<dbReference type="SUPFAM" id="SSF50494">
    <property type="entry name" value="Trypsin-like serine proteases"/>
    <property type="match status" value="1"/>
</dbReference>
<dbReference type="PRINTS" id="PR00722">
    <property type="entry name" value="CHYMOTRYPSIN"/>
</dbReference>
<keyword evidence="1" id="KW-0732">Signal</keyword>
<dbReference type="EMBL" id="FONV01000010">
    <property type="protein sequence ID" value="SFF42646.1"/>
    <property type="molecule type" value="Genomic_DNA"/>
</dbReference>
<dbReference type="Pfam" id="PF00089">
    <property type="entry name" value="Trypsin"/>
    <property type="match status" value="1"/>
</dbReference>
<dbReference type="AlphaFoldDB" id="A0A1I2IP87"/>
<accession>A0A1I2IP87</accession>
<evidence type="ECO:0000259" key="2">
    <source>
        <dbReference type="PROSITE" id="PS50240"/>
    </source>
</evidence>
<dbReference type="Gene3D" id="2.40.10.10">
    <property type="entry name" value="Trypsin-like serine proteases"/>
    <property type="match status" value="1"/>
</dbReference>
<dbReference type="InterPro" id="IPR009003">
    <property type="entry name" value="Peptidase_S1_PA"/>
</dbReference>
<feature type="signal peptide" evidence="1">
    <location>
        <begin position="1"/>
        <end position="30"/>
    </location>
</feature>
<dbReference type="GO" id="GO:0006508">
    <property type="term" value="P:proteolysis"/>
    <property type="evidence" value="ECO:0007669"/>
    <property type="project" value="InterPro"/>
</dbReference>
<protein>
    <submittedName>
        <fullName evidence="3">Trypsin</fullName>
    </submittedName>
</protein>
<dbReference type="InterPro" id="IPR001314">
    <property type="entry name" value="Peptidase_S1A"/>
</dbReference>
<organism evidence="3 4">
    <name type="scientific">Actinoplanes philippinensis</name>
    <dbReference type="NCBI Taxonomy" id="35752"/>
    <lineage>
        <taxon>Bacteria</taxon>
        <taxon>Bacillati</taxon>
        <taxon>Actinomycetota</taxon>
        <taxon>Actinomycetes</taxon>
        <taxon>Micromonosporales</taxon>
        <taxon>Micromonosporaceae</taxon>
        <taxon>Actinoplanes</taxon>
    </lineage>
</organism>
<dbReference type="InterPro" id="IPR001254">
    <property type="entry name" value="Trypsin_dom"/>
</dbReference>
<dbReference type="PANTHER" id="PTHR24260">
    <property type="match status" value="1"/>
</dbReference>
<sequence length="505" mass="52090">MSSLRTLAGSALIGAVLLPLAAGSPAAAVAGPGATDTALSFAVKIEVGDTLRACSGALLNRWWVVTAKACFDDGAGVVAGRPVQRTTATIGRLDLTTSAGAVRTIDKVVPHPDRNVVLARLSQEAPGIAVAPVGQTAPAAGEQLVAAGFGRTADTWVPRQLHTGQFTVDEVTGATFQVSGTGGAAVCRGDAGGPILRSVGGGYELVGLHHSATGAGCLAETATENRAVETRLDDITAWLTANTLVPNALQVSVTDTRVGVLRGDYGTQVKEGGLSTLWTQLLTDARQIEVADDRIGVLTRGGVAYAKEGATTAAFVNEYSGVQQMAVSGNRVGVLTDAGEALAKEGGLSTAWVPQYSDVKQIEVTDTRVGVLTRSGVLLVKEGTLRTNWIQQYTGVKQFALFGDRIGVVTESGAAMVKAGGLGAAWVPQLATGAEAVVLRDDRVGVLTSERVALVKEGALTATFVTEHTDVRHLDVSGDRVGVVRYDGEALVKSGGLSTLWTTVW</sequence>
<keyword evidence="4" id="KW-1185">Reference proteome</keyword>
<dbReference type="RefSeq" id="WP_143133979.1">
    <property type="nucleotide sequence ID" value="NZ_BOMT01000056.1"/>
</dbReference>
<dbReference type="PANTHER" id="PTHR24260:SF136">
    <property type="entry name" value="GH08193P-RELATED"/>
    <property type="match status" value="1"/>
</dbReference>
<gene>
    <name evidence="3" type="ORF">SAMN05421541_110151</name>
</gene>
<dbReference type="SMART" id="SM00020">
    <property type="entry name" value="Tryp_SPc"/>
    <property type="match status" value="1"/>
</dbReference>
<dbReference type="GO" id="GO:0004252">
    <property type="term" value="F:serine-type endopeptidase activity"/>
    <property type="evidence" value="ECO:0007669"/>
    <property type="project" value="InterPro"/>
</dbReference>
<proteinExistence type="predicted"/>
<evidence type="ECO:0000313" key="3">
    <source>
        <dbReference type="EMBL" id="SFF42646.1"/>
    </source>
</evidence>
<dbReference type="STRING" id="35752.SAMN05421541_110151"/>
<reference evidence="3 4" key="1">
    <citation type="submission" date="2016-10" db="EMBL/GenBank/DDBJ databases">
        <authorList>
            <person name="de Groot N.N."/>
        </authorList>
    </citation>
    <scope>NUCLEOTIDE SEQUENCE [LARGE SCALE GENOMIC DNA]</scope>
    <source>
        <strain evidence="3 4">DSM 43019</strain>
    </source>
</reference>
<dbReference type="InterPro" id="IPR051333">
    <property type="entry name" value="CLIP_Serine_Protease"/>
</dbReference>
<dbReference type="InterPro" id="IPR043504">
    <property type="entry name" value="Peptidase_S1_PA_chymotrypsin"/>
</dbReference>
<name>A0A1I2IP87_9ACTN</name>
<dbReference type="Proteomes" id="UP000199645">
    <property type="component" value="Unassembled WGS sequence"/>
</dbReference>
<feature type="chain" id="PRO_5039604034" evidence="1">
    <location>
        <begin position="31"/>
        <end position="505"/>
    </location>
</feature>
<dbReference type="OrthoDB" id="5171321at2"/>
<feature type="domain" description="Peptidase S1" evidence="2">
    <location>
        <begin position="28"/>
        <end position="244"/>
    </location>
</feature>
<evidence type="ECO:0000256" key="1">
    <source>
        <dbReference type="SAM" id="SignalP"/>
    </source>
</evidence>
<dbReference type="PROSITE" id="PS50240">
    <property type="entry name" value="TRYPSIN_DOM"/>
    <property type="match status" value="1"/>
</dbReference>